<dbReference type="Pfam" id="PF01648">
    <property type="entry name" value="ACPS"/>
    <property type="match status" value="1"/>
</dbReference>
<dbReference type="InterPro" id="IPR050559">
    <property type="entry name" value="P-Pant_transferase_sf"/>
</dbReference>
<comment type="catalytic activity">
    <reaction evidence="8">
        <text>apo-[ACP] + acetyl-CoA = acetyl-[ACP] + adenosine 3',5'-bisphosphate + H(+)</text>
        <dbReference type="Rhea" id="RHEA:46564"/>
        <dbReference type="Rhea" id="RHEA-COMP:9621"/>
        <dbReference type="Rhea" id="RHEA-COMP:9690"/>
        <dbReference type="ChEBI" id="CHEBI:15378"/>
        <dbReference type="ChEBI" id="CHEBI:29999"/>
        <dbReference type="ChEBI" id="CHEBI:57288"/>
        <dbReference type="ChEBI" id="CHEBI:58343"/>
        <dbReference type="ChEBI" id="CHEBI:78446"/>
    </reaction>
    <physiologicalReaction direction="left-to-right" evidence="8">
        <dbReference type="Rhea" id="RHEA:46565"/>
    </physiologicalReaction>
</comment>
<dbReference type="PANTHER" id="PTHR12215">
    <property type="entry name" value="PHOSPHOPANTETHEINE TRANSFERASE"/>
    <property type="match status" value="1"/>
</dbReference>
<feature type="non-terminal residue" evidence="11">
    <location>
        <position position="1"/>
    </location>
</feature>
<name>A0AAV5UGY0_9BILA</name>
<dbReference type="PANTHER" id="PTHR12215:SF23">
    <property type="entry name" value="L-AMINOADIPATE-SEMIALDEHYDE DEHYDROGENASE-PHOSPHOPANTETHEINYL TRANSFERASE"/>
    <property type="match status" value="1"/>
</dbReference>
<dbReference type="Proteomes" id="UP001432027">
    <property type="component" value="Unassembled WGS sequence"/>
</dbReference>
<dbReference type="EMBL" id="BTSX01000006">
    <property type="protein sequence ID" value="GMT05973.1"/>
    <property type="molecule type" value="Genomic_DNA"/>
</dbReference>
<evidence type="ECO:0000256" key="7">
    <source>
        <dbReference type="ARBA" id="ARBA00048641"/>
    </source>
</evidence>
<dbReference type="GO" id="GO:0000287">
    <property type="term" value="F:magnesium ion binding"/>
    <property type="evidence" value="ECO:0007669"/>
    <property type="project" value="InterPro"/>
</dbReference>
<evidence type="ECO:0000259" key="9">
    <source>
        <dbReference type="Pfam" id="PF01648"/>
    </source>
</evidence>
<dbReference type="FunFam" id="3.90.470.20:FF:000003">
    <property type="entry name" value="L-aminoadipate-semialdehyde dehydrogenase-phosphopantetheinyl transferase"/>
    <property type="match status" value="1"/>
</dbReference>
<keyword evidence="12" id="KW-1185">Reference proteome</keyword>
<dbReference type="GO" id="GO:0019878">
    <property type="term" value="P:lysine biosynthetic process via aminoadipic acid"/>
    <property type="evidence" value="ECO:0007669"/>
    <property type="project" value="TreeGrafter"/>
</dbReference>
<evidence type="ECO:0000256" key="4">
    <source>
        <dbReference type="ARBA" id="ARBA00022679"/>
    </source>
</evidence>
<feature type="domain" description="4'-phosphopantetheinyl transferase N-terminal" evidence="10">
    <location>
        <begin position="110"/>
        <end position="198"/>
    </location>
</feature>
<dbReference type="Gene3D" id="3.90.470.20">
    <property type="entry name" value="4'-phosphopantetheinyl transferase domain"/>
    <property type="match status" value="2"/>
</dbReference>
<evidence type="ECO:0000256" key="8">
    <source>
        <dbReference type="ARBA" id="ARBA00048794"/>
    </source>
</evidence>
<evidence type="ECO:0000256" key="1">
    <source>
        <dbReference type="ARBA" id="ARBA00006195"/>
    </source>
</evidence>
<sequence>PGPPAPSSTDPHYWPWLSLSNTCKWGKGLGLYLSSPSPLSSSSYLLGSASIHSCPLSPLVPSHTPFLSRLSLPLSSLQLPMTVTHSVEQCKCSRWAVSLSHGFENPQLEKLFRKAVQCITQEEFDKLSKQRHKEDALASLYGRLLYREGVRKFTNCDWDEISFGRTERGKPYAMTPENATFGINVSHQGNYVAFASSCTPRVGVDVMRLDKERNNKSADEYINSMAKSASDEELRQMRGQPTEAMKMTMFYRYWCLKEAILKATGEGIMQDLNRLDFRCDFTERYRQGCFIISTKMNEDGKPQRQWIFEESFIDNNHSAAVCKEKRAPSYCVFSKQDDARIFFSKIGLETLLDHATIINALPQDGLQAWEDFCLKPRKMF</sequence>
<dbReference type="GO" id="GO:0005829">
    <property type="term" value="C:cytosol"/>
    <property type="evidence" value="ECO:0007669"/>
    <property type="project" value="TreeGrafter"/>
</dbReference>
<proteinExistence type="inferred from homology"/>
<evidence type="ECO:0000313" key="11">
    <source>
        <dbReference type="EMBL" id="GMT05973.1"/>
    </source>
</evidence>
<evidence type="ECO:0000259" key="10">
    <source>
        <dbReference type="Pfam" id="PF22624"/>
    </source>
</evidence>
<feature type="domain" description="4'-phosphopantetheinyl transferase" evidence="9">
    <location>
        <begin position="201"/>
        <end position="322"/>
    </location>
</feature>
<dbReference type="SUPFAM" id="SSF56214">
    <property type="entry name" value="4'-phosphopantetheinyl transferase"/>
    <property type="match status" value="2"/>
</dbReference>
<evidence type="ECO:0000256" key="2">
    <source>
        <dbReference type="ARBA" id="ARBA00013172"/>
    </source>
</evidence>
<organism evidence="11 12">
    <name type="scientific">Pristionchus entomophagus</name>
    <dbReference type="NCBI Taxonomy" id="358040"/>
    <lineage>
        <taxon>Eukaryota</taxon>
        <taxon>Metazoa</taxon>
        <taxon>Ecdysozoa</taxon>
        <taxon>Nematoda</taxon>
        <taxon>Chromadorea</taxon>
        <taxon>Rhabditida</taxon>
        <taxon>Rhabditina</taxon>
        <taxon>Diplogasteromorpha</taxon>
        <taxon>Diplogasteroidea</taxon>
        <taxon>Neodiplogasteridae</taxon>
        <taxon>Pristionchus</taxon>
    </lineage>
</organism>
<evidence type="ECO:0000313" key="12">
    <source>
        <dbReference type="Proteomes" id="UP001432027"/>
    </source>
</evidence>
<keyword evidence="4" id="KW-0808">Transferase</keyword>
<protein>
    <recommendedName>
        <fullName evidence="3">L-aminoadipate-semialdehyde dehydrogenase-phosphopantetheinyl transferase</fullName>
        <ecNumber evidence="2">2.7.8.7</ecNumber>
    </recommendedName>
    <alternativeName>
        <fullName evidence="5">4'-phosphopantetheinyl transferase</fullName>
    </alternativeName>
    <alternativeName>
        <fullName evidence="6">Alpha-aminoadipic semialdehyde dehydrogenase-phosphopantetheinyl transferase</fullName>
    </alternativeName>
</protein>
<dbReference type="AlphaFoldDB" id="A0AAV5UGY0"/>
<dbReference type="InterPro" id="IPR055066">
    <property type="entry name" value="AASDHPPT_N"/>
</dbReference>
<gene>
    <name evidence="11" type="ORF">PENTCL1PPCAC_28147</name>
</gene>
<comment type="caution">
    <text evidence="11">The sequence shown here is derived from an EMBL/GenBank/DDBJ whole genome shotgun (WGS) entry which is preliminary data.</text>
</comment>
<evidence type="ECO:0000256" key="6">
    <source>
        <dbReference type="ARBA" id="ARBA00033443"/>
    </source>
</evidence>
<evidence type="ECO:0000256" key="5">
    <source>
        <dbReference type="ARBA" id="ARBA00030484"/>
    </source>
</evidence>
<dbReference type="InterPro" id="IPR037143">
    <property type="entry name" value="4-PPantetheinyl_Trfase_dom_sf"/>
</dbReference>
<dbReference type="GO" id="GO:0008897">
    <property type="term" value="F:holo-[acyl-carrier-protein] synthase activity"/>
    <property type="evidence" value="ECO:0007669"/>
    <property type="project" value="UniProtKB-EC"/>
</dbReference>
<comment type="similarity">
    <text evidence="1">Belongs to the P-Pant transferase superfamily. AcpS family.</text>
</comment>
<reference evidence="11" key="1">
    <citation type="submission" date="2023-10" db="EMBL/GenBank/DDBJ databases">
        <title>Genome assembly of Pristionchus species.</title>
        <authorList>
            <person name="Yoshida K."/>
            <person name="Sommer R.J."/>
        </authorList>
    </citation>
    <scope>NUCLEOTIDE SEQUENCE</scope>
    <source>
        <strain evidence="11">RS0144</strain>
    </source>
</reference>
<comment type="catalytic activity">
    <reaction evidence="7">
        <text>apo-[ACP] + CoA = holo-[ACP] + adenosine 3',5'-bisphosphate + H(+)</text>
        <dbReference type="Rhea" id="RHEA:12068"/>
        <dbReference type="Rhea" id="RHEA-COMP:9685"/>
        <dbReference type="Rhea" id="RHEA-COMP:9690"/>
        <dbReference type="ChEBI" id="CHEBI:15378"/>
        <dbReference type="ChEBI" id="CHEBI:29999"/>
        <dbReference type="ChEBI" id="CHEBI:57287"/>
        <dbReference type="ChEBI" id="CHEBI:58343"/>
        <dbReference type="ChEBI" id="CHEBI:64479"/>
        <dbReference type="EC" id="2.7.8.7"/>
    </reaction>
    <physiologicalReaction direction="left-to-right" evidence="7">
        <dbReference type="Rhea" id="RHEA:12069"/>
    </physiologicalReaction>
</comment>
<dbReference type="InterPro" id="IPR008278">
    <property type="entry name" value="4-PPantetheinyl_Trfase_dom"/>
</dbReference>
<dbReference type="Pfam" id="PF22624">
    <property type="entry name" value="AASDHPPT_N"/>
    <property type="match status" value="1"/>
</dbReference>
<accession>A0AAV5UGY0</accession>
<evidence type="ECO:0000256" key="3">
    <source>
        <dbReference type="ARBA" id="ARBA00016301"/>
    </source>
</evidence>
<dbReference type="EC" id="2.7.8.7" evidence="2"/>